<keyword evidence="1" id="KW-0812">Transmembrane</keyword>
<feature type="transmembrane region" description="Helical" evidence="1">
    <location>
        <begin position="38"/>
        <end position="57"/>
    </location>
</feature>
<proteinExistence type="predicted"/>
<dbReference type="RefSeq" id="YP_009273486.1">
    <property type="nucleotide sequence ID" value="NC_030906.1"/>
</dbReference>
<dbReference type="Proteomes" id="UP000203886">
    <property type="component" value="Segment"/>
</dbReference>
<feature type="transmembrane region" description="Helical" evidence="1">
    <location>
        <begin position="69"/>
        <end position="87"/>
    </location>
</feature>
<dbReference type="GeneID" id="28801054"/>
<keyword evidence="3" id="KW-1185">Reference proteome</keyword>
<reference evidence="2 3" key="1">
    <citation type="journal article" date="2015" name="PLoS ONE">
        <title>Lysis to Kill: Evaluation of the Lytic Abilities, and Genomics of Nine Bacteriophages Infective for Gordonia spp. and Their Potential Use in Activated Sludge Foam Biocontrol.</title>
        <authorList>
            <person name="Dyson Z.A."/>
            <person name="Tucci J."/>
            <person name="Seviour R.J."/>
            <person name="Petrovski S."/>
        </authorList>
    </citation>
    <scope>NUCLEOTIDE SEQUENCE [LARGE SCALE GENOMIC DNA]</scope>
</reference>
<keyword evidence="1" id="KW-0472">Membrane</keyword>
<accession>A0A0K0NKP6</accession>
<gene>
    <name evidence="2" type="ORF">GMA6_4</name>
</gene>
<dbReference type="EMBL" id="KR063280">
    <property type="protein sequence ID" value="AKL88285.1"/>
    <property type="molecule type" value="Genomic_DNA"/>
</dbReference>
<dbReference type="KEGG" id="vg:28801054"/>
<evidence type="ECO:0000313" key="3">
    <source>
        <dbReference type="Proteomes" id="UP000203886"/>
    </source>
</evidence>
<keyword evidence="1" id="KW-1133">Transmembrane helix</keyword>
<protein>
    <submittedName>
        <fullName evidence="2">Uncharacterized protein</fullName>
    </submittedName>
</protein>
<organism evidence="2 3">
    <name type="scientific">Gordonia phage GMA6</name>
    <dbReference type="NCBI Taxonomy" id="1647285"/>
    <lineage>
        <taxon>Viruses</taxon>
        <taxon>Duplodnaviria</taxon>
        <taxon>Heunggongvirae</taxon>
        <taxon>Uroviricota</taxon>
        <taxon>Caudoviricetes</taxon>
        <taxon>Bendigovirus</taxon>
        <taxon>Bendigovirus GMA6</taxon>
    </lineage>
</organism>
<name>A0A0K0NKP6_9CAUD</name>
<evidence type="ECO:0000256" key="1">
    <source>
        <dbReference type="SAM" id="Phobius"/>
    </source>
</evidence>
<sequence length="104" mass="12463">MQRRFYYKNQRQETPVNTRQALRAKMDRDIRSLNKRRVILFLVLFVTIANYLIRLYTVDFHPTGGIEVWIAHAFVATITPLVAGMLIEQNMRQRREEQESRKPK</sequence>
<evidence type="ECO:0000313" key="2">
    <source>
        <dbReference type="EMBL" id="AKL88285.1"/>
    </source>
</evidence>